<gene>
    <name evidence="4" type="ORF">ACA1_222690</name>
</gene>
<evidence type="ECO:0000313" key="5">
    <source>
        <dbReference type="Proteomes" id="UP000011083"/>
    </source>
</evidence>
<feature type="coiled-coil region" evidence="1">
    <location>
        <begin position="789"/>
        <end position="879"/>
    </location>
</feature>
<dbReference type="OMA" id="WHARGAI"/>
<protein>
    <submittedName>
        <fullName evidence="4">RecF/RecN/SMC domain containing protein</fullName>
    </submittedName>
</protein>
<sequence length="1100" mass="122184">MSRLLKARGGASLPALHYSAPSLCSRRLTTTNSGSVAGSKGTPWKFVLFSDLHVSAATIDRCIATLGLIRDLSREERAPVVFLGDFWHHRHSLQVRHVDRLLQEFQQWSDEGVRATLIPGNHDQVSVDGLVHGISMFGLFPNISIATRPIYDASNRLAFLPWREDSAEQQRQFVHVSELEPLVDSSSSEQTPGKDSRWTIFAHAEVGGAVANGGHIASGRISRAQIEQVARACYVGHYHKRQLIGDRIWYVGSPFEQNFGEMNEPHGVAVVSSESIVPRFVNFEQMPKHWKFSFPADFQFNAAENGAVEQPTSAMRPFELVRPHDIVEVLLVVHALITQCLRACLTYNGWAEVLLRRIVKRKTDGGGVDRAAHTVPASDSTTTPNVAAEGYSSQMLDHFVQEYIDITKKEVDHPDRSALVDFARTALSEVAHQPNTIRPIGKVVSFKSLSVEDFCAIKGRADLDFTTTGMALLRGPMGVGKTSLGDALTWCLYGNTTPRKPGTAAASLRGDEVIHDDAKEVSVTLHLEVDGKPLSVSRSKRKGAGAKVKIEGIEEPEGVRDQQMLVNNIVGLDFDMWRMCVYLGQGAVSNFVTDADKRRKELLSRTLNLGACTLAQKTAKDQKKKLEMEMEKTKIELAKAMAAHETWTKIDYDEQARAWVEENRKAVESAEAKATELQQQLDNVKTMEGKEEKEWMDKKQSVQVAINQMNKVINDVAAKHQTTISLLSKRLGQLQAEQLASAKEKKKMEDEIHRRHPHSSPAQETTTAAVDTCNTCGQPISSEIKDRLVADLRQKVAERESLVARLAEELKAVDAEMAAEKRDYAERRQAGEKDLDQLHRQSTECAEKLTIAANMRNNRKNVERALSEAAAQMKKLNTARNPFEEQKAEKDTKVRTLLQSMAHIKSTMDSTDQQLRVAEFWDTGFGPKGIPVTALSAVLHELEDYANHFLSILLQGKINCTLSMEGDDLQIDFHEFDQVSGKLRSRSFTQLSGGQRRCAELAFSPFALSEMVFNRSGVRIPFLIVDEMTTHLDPATKPLVCEVLRRLGKETVLVIDHDPSVQGEFDRILDLARDPHTGRLLIAPESADAGTDAAVAAVAL</sequence>
<reference evidence="4 5" key="1">
    <citation type="journal article" date="2013" name="Genome Biol.">
        <title>Genome of Acanthamoeba castellanii highlights extensive lateral gene transfer and early evolution of tyrosine kinase signaling.</title>
        <authorList>
            <person name="Clarke M."/>
            <person name="Lohan A.J."/>
            <person name="Liu B."/>
            <person name="Lagkouvardos I."/>
            <person name="Roy S."/>
            <person name="Zafar N."/>
            <person name="Bertelli C."/>
            <person name="Schilde C."/>
            <person name="Kianianmomeni A."/>
            <person name="Burglin T.R."/>
            <person name="Frech C."/>
            <person name="Turcotte B."/>
            <person name="Kopec K.O."/>
            <person name="Synnott J.M."/>
            <person name="Choo C."/>
            <person name="Paponov I."/>
            <person name="Finkler A."/>
            <person name="Soon Heng Tan C."/>
            <person name="Hutchins A.P."/>
            <person name="Weinmeier T."/>
            <person name="Rattei T."/>
            <person name="Chu J.S."/>
            <person name="Gimenez G."/>
            <person name="Irimia M."/>
            <person name="Rigden D.J."/>
            <person name="Fitzpatrick D.A."/>
            <person name="Lorenzo-Morales J."/>
            <person name="Bateman A."/>
            <person name="Chiu C.H."/>
            <person name="Tang P."/>
            <person name="Hegemann P."/>
            <person name="Fromm H."/>
            <person name="Raoult D."/>
            <person name="Greub G."/>
            <person name="Miranda-Saavedra D."/>
            <person name="Chen N."/>
            <person name="Nash P."/>
            <person name="Ginger M.L."/>
            <person name="Horn M."/>
            <person name="Schaap P."/>
            <person name="Caler L."/>
            <person name="Loftus B."/>
        </authorList>
    </citation>
    <scope>NUCLEOTIDE SEQUENCE [LARGE SCALE GENOMIC DNA]</scope>
    <source>
        <strain evidence="4 5">Neff</strain>
    </source>
</reference>
<dbReference type="Proteomes" id="UP000011083">
    <property type="component" value="Unassembled WGS sequence"/>
</dbReference>
<dbReference type="AlphaFoldDB" id="L8GTS1"/>
<dbReference type="GO" id="GO:0006302">
    <property type="term" value="P:double-strand break repair"/>
    <property type="evidence" value="ECO:0007669"/>
    <property type="project" value="InterPro"/>
</dbReference>
<dbReference type="SUPFAM" id="SSF75712">
    <property type="entry name" value="Rad50 coiled-coil Zn hook"/>
    <property type="match status" value="1"/>
</dbReference>
<evidence type="ECO:0000256" key="1">
    <source>
        <dbReference type="SAM" id="Coils"/>
    </source>
</evidence>
<dbReference type="Gene3D" id="3.60.21.10">
    <property type="match status" value="1"/>
</dbReference>
<keyword evidence="1" id="KW-0175">Coiled coil</keyword>
<dbReference type="InterPro" id="IPR038729">
    <property type="entry name" value="Rad50/SbcC_AAA"/>
</dbReference>
<dbReference type="PANTHER" id="PTHR32114">
    <property type="entry name" value="ABC TRANSPORTER ABCH.3"/>
    <property type="match status" value="1"/>
</dbReference>
<dbReference type="STRING" id="1257118.L8GTS1"/>
<dbReference type="EMBL" id="KB008010">
    <property type="protein sequence ID" value="ELR16003.1"/>
    <property type="molecule type" value="Genomic_DNA"/>
</dbReference>
<dbReference type="SUPFAM" id="SSF52540">
    <property type="entry name" value="P-loop containing nucleoside triphosphate hydrolases"/>
    <property type="match status" value="1"/>
</dbReference>
<accession>L8GTS1</accession>
<dbReference type="Gene3D" id="3.40.50.300">
    <property type="entry name" value="P-loop containing nucleotide triphosphate hydrolases"/>
    <property type="match status" value="2"/>
</dbReference>
<feature type="domain" description="Calcineurin-like phosphoesterase" evidence="2">
    <location>
        <begin position="45"/>
        <end position="164"/>
    </location>
</feature>
<dbReference type="InterPro" id="IPR004843">
    <property type="entry name" value="Calcineurin-like_PHP"/>
</dbReference>
<evidence type="ECO:0000259" key="2">
    <source>
        <dbReference type="Pfam" id="PF00149"/>
    </source>
</evidence>
<dbReference type="PANTHER" id="PTHR32114:SF2">
    <property type="entry name" value="ABC TRANSPORTER ABCH.3"/>
    <property type="match status" value="1"/>
</dbReference>
<dbReference type="InterPro" id="IPR029052">
    <property type="entry name" value="Metallo-depent_PP-like"/>
</dbReference>
<evidence type="ECO:0000259" key="3">
    <source>
        <dbReference type="Pfam" id="PF13476"/>
    </source>
</evidence>
<dbReference type="KEGG" id="acan:ACA1_222690"/>
<proteinExistence type="predicted"/>
<dbReference type="GO" id="GO:0016887">
    <property type="term" value="F:ATP hydrolysis activity"/>
    <property type="evidence" value="ECO:0007669"/>
    <property type="project" value="InterPro"/>
</dbReference>
<dbReference type="OrthoDB" id="18797at2759"/>
<organism evidence="4 5">
    <name type="scientific">Acanthamoeba castellanii (strain ATCC 30010 / Neff)</name>
    <dbReference type="NCBI Taxonomy" id="1257118"/>
    <lineage>
        <taxon>Eukaryota</taxon>
        <taxon>Amoebozoa</taxon>
        <taxon>Discosea</taxon>
        <taxon>Longamoebia</taxon>
        <taxon>Centramoebida</taxon>
        <taxon>Acanthamoebidae</taxon>
        <taxon>Acanthamoeba</taxon>
    </lineage>
</organism>
<dbReference type="Pfam" id="PF00149">
    <property type="entry name" value="Metallophos"/>
    <property type="match status" value="1"/>
</dbReference>
<keyword evidence="5" id="KW-1185">Reference proteome</keyword>
<feature type="coiled-coil region" evidence="1">
    <location>
        <begin position="616"/>
        <end position="694"/>
    </location>
</feature>
<dbReference type="VEuPathDB" id="AmoebaDB:ACA1_222690"/>
<dbReference type="SUPFAM" id="SSF56300">
    <property type="entry name" value="Metallo-dependent phosphatases"/>
    <property type="match status" value="1"/>
</dbReference>
<dbReference type="GeneID" id="14916670"/>
<dbReference type="InterPro" id="IPR027417">
    <property type="entry name" value="P-loop_NTPase"/>
</dbReference>
<feature type="domain" description="Rad50/SbcC-type AAA" evidence="3">
    <location>
        <begin position="449"/>
        <end position="711"/>
    </location>
</feature>
<evidence type="ECO:0000313" key="4">
    <source>
        <dbReference type="EMBL" id="ELR16003.1"/>
    </source>
</evidence>
<name>L8GTS1_ACACF</name>
<dbReference type="Pfam" id="PF13476">
    <property type="entry name" value="AAA_23"/>
    <property type="match status" value="1"/>
</dbReference>
<dbReference type="RefSeq" id="XP_004338016.1">
    <property type="nucleotide sequence ID" value="XM_004337968.1"/>
</dbReference>